<organism evidence="3">
    <name type="scientific">Candidatus Moduliflexus flocculans</name>
    <dbReference type="NCBI Taxonomy" id="1499966"/>
    <lineage>
        <taxon>Bacteria</taxon>
        <taxon>Candidatus Moduliflexota</taxon>
        <taxon>Candidatus Moduliflexia</taxon>
        <taxon>Candidatus Moduliflexales</taxon>
        <taxon>Candidatus Moduliflexaceae</taxon>
    </lineage>
</organism>
<dbReference type="PANTHER" id="PTHR38102">
    <property type="entry name" value="PERIPLASMIC CHAPERONE SPY"/>
    <property type="match status" value="1"/>
</dbReference>
<evidence type="ECO:0000313" key="3">
    <source>
        <dbReference type="EMBL" id="GAK53544.1"/>
    </source>
</evidence>
<gene>
    <name evidence="3" type="ORF">U14_04810</name>
</gene>
<dbReference type="PANTHER" id="PTHR38102:SF1">
    <property type="entry name" value="PERIPLASMIC CHAPERONE SPY"/>
    <property type="match status" value="1"/>
</dbReference>
<feature type="region of interest" description="Disordered" evidence="1">
    <location>
        <begin position="28"/>
        <end position="62"/>
    </location>
</feature>
<keyword evidence="4" id="KW-1185">Reference proteome</keyword>
<feature type="chain" id="PRO_5006631559" evidence="2">
    <location>
        <begin position="23"/>
        <end position="295"/>
    </location>
</feature>
<dbReference type="InterPro" id="IPR052211">
    <property type="entry name" value="Cpx_auxiliary_protein"/>
</dbReference>
<evidence type="ECO:0000256" key="2">
    <source>
        <dbReference type="SAM" id="SignalP"/>
    </source>
</evidence>
<feature type="compositionally biased region" description="Basic and acidic residues" evidence="1">
    <location>
        <begin position="262"/>
        <end position="289"/>
    </location>
</feature>
<accession>A0A0S6W171</accession>
<dbReference type="Gene3D" id="1.20.120.1490">
    <property type="match status" value="2"/>
</dbReference>
<dbReference type="AlphaFoldDB" id="A0A0S6W171"/>
<dbReference type="EMBL" id="DF820459">
    <property type="protein sequence ID" value="GAK53544.1"/>
    <property type="molecule type" value="Genomic_DNA"/>
</dbReference>
<protein>
    <submittedName>
        <fullName evidence="3">P pilus assembly/Cpx signaling pathway</fullName>
    </submittedName>
</protein>
<dbReference type="InterPro" id="IPR025961">
    <property type="entry name" value="Metal_resist"/>
</dbReference>
<dbReference type="STRING" id="1499966.U14_04810"/>
<dbReference type="Proteomes" id="UP000030700">
    <property type="component" value="Unassembled WGS sequence"/>
</dbReference>
<name>A0A0S6W171_9BACT</name>
<keyword evidence="2" id="KW-0732">Signal</keyword>
<sequence>MLRKISYMMLLLMCVASVMVFANGAAAQKEGEPPQPPNGEMMAPPDGGQQMPDAPMPPDGPMSPDGMQQDNLRINWQALNLTDEQREKIQQLRRDFQVSTATTREELQFAQQDLRKEMSNAQIDSAKIDALLTQIASAKQKLSEGAVQNLLNIKAILTEEQLQQLAEMQEQMPVEWRGIALTKEQRSQIKNILKTSLKANQQLLETIIQLRGELREELFATNSDTAKVQQLQASIAEKDAALEKARTETMIEINKLLTPEQREQLKKASAERKQDRQERIQERVKERQNKRAPQK</sequence>
<feature type="region of interest" description="Disordered" evidence="1">
    <location>
        <begin position="262"/>
        <end position="295"/>
    </location>
</feature>
<evidence type="ECO:0000256" key="1">
    <source>
        <dbReference type="SAM" id="MobiDB-lite"/>
    </source>
</evidence>
<dbReference type="HOGENOM" id="CLU_942204_0_0_0"/>
<evidence type="ECO:0000313" key="4">
    <source>
        <dbReference type="Proteomes" id="UP000030700"/>
    </source>
</evidence>
<proteinExistence type="predicted"/>
<dbReference type="Pfam" id="PF13801">
    <property type="entry name" value="Metal_resist"/>
    <property type="match status" value="2"/>
</dbReference>
<feature type="signal peptide" evidence="2">
    <location>
        <begin position="1"/>
        <end position="22"/>
    </location>
</feature>
<reference evidence="3" key="1">
    <citation type="journal article" date="2015" name="PeerJ">
        <title>First genomic representation of candidate bacterial phylum KSB3 points to enhanced environmental sensing as a trigger of wastewater bulking.</title>
        <authorList>
            <person name="Sekiguchi Y."/>
            <person name="Ohashi A."/>
            <person name="Parks D.H."/>
            <person name="Yamauchi T."/>
            <person name="Tyson G.W."/>
            <person name="Hugenholtz P."/>
        </authorList>
    </citation>
    <scope>NUCLEOTIDE SEQUENCE [LARGE SCALE GENOMIC DNA]</scope>
</reference>